<name>A0AAN9BZY1_9CAEN</name>
<organism evidence="4 5">
    <name type="scientific">Littorina saxatilis</name>
    <dbReference type="NCBI Taxonomy" id="31220"/>
    <lineage>
        <taxon>Eukaryota</taxon>
        <taxon>Metazoa</taxon>
        <taxon>Spiralia</taxon>
        <taxon>Lophotrochozoa</taxon>
        <taxon>Mollusca</taxon>
        <taxon>Gastropoda</taxon>
        <taxon>Caenogastropoda</taxon>
        <taxon>Littorinimorpha</taxon>
        <taxon>Littorinoidea</taxon>
        <taxon>Littorinidae</taxon>
        <taxon>Littorina</taxon>
    </lineage>
</organism>
<evidence type="ECO:0000256" key="2">
    <source>
        <dbReference type="SAM" id="Phobius"/>
    </source>
</evidence>
<accession>A0AAN9BZY1</accession>
<proteinExistence type="predicted"/>
<feature type="region of interest" description="Disordered" evidence="1">
    <location>
        <begin position="52"/>
        <end position="80"/>
    </location>
</feature>
<feature type="compositionally biased region" description="Low complexity" evidence="1">
    <location>
        <begin position="56"/>
        <end position="72"/>
    </location>
</feature>
<evidence type="ECO:0000256" key="1">
    <source>
        <dbReference type="SAM" id="MobiDB-lite"/>
    </source>
</evidence>
<dbReference type="PANTHER" id="PTHR43404:SF2">
    <property type="entry name" value="LIPOPOLYSACCHARIDE CHOLINEPHOSPHOTRANSFERASE LICD"/>
    <property type="match status" value="1"/>
</dbReference>
<dbReference type="PANTHER" id="PTHR43404">
    <property type="entry name" value="LIPOPOLYSACCHARIDE CHOLINEPHOSPHOTRANSFERASE LICD"/>
    <property type="match status" value="1"/>
</dbReference>
<keyword evidence="2" id="KW-1133">Transmembrane helix</keyword>
<dbReference type="GO" id="GO:0009100">
    <property type="term" value="P:glycoprotein metabolic process"/>
    <property type="evidence" value="ECO:0007669"/>
    <property type="project" value="UniProtKB-ARBA"/>
</dbReference>
<protein>
    <recommendedName>
        <fullName evidence="3">LicD/FKTN/FKRP nucleotidyltransferase domain-containing protein</fullName>
    </recommendedName>
</protein>
<evidence type="ECO:0000313" key="4">
    <source>
        <dbReference type="EMBL" id="KAK7115886.1"/>
    </source>
</evidence>
<feature type="transmembrane region" description="Helical" evidence="2">
    <location>
        <begin position="12"/>
        <end position="37"/>
    </location>
</feature>
<gene>
    <name evidence="4" type="ORF">V1264_001675</name>
</gene>
<dbReference type="AlphaFoldDB" id="A0AAN9BZY1"/>
<sequence length="453" mass="51385">MSLRRVPKCCRCVRHIGNVVLFVCLFTGLNVLGYHYLYGPLTRPQFVREMSVDDGQQPARSRSQQSASSLSSFTPASIGPVREQTSNSYLISQKITDKSIPDVTTSANIASGSRKEERKKELTVVEVKATAESTITTVTQDRSLPTRFTSSLKYPRISRTSPTFSSSFRTRKATAFSTRNLTLLNALTSLSDSVTPPPTTPEPNCGDVPFASLEKDLQPFKPLLTGRNLCSLLETTDVFIDTLRKANVSFFMYGGTLIGSWRHHGFVPWDDDVDFAVPIVKQQKVYRRLMDLKPKFILDVKQKTRWKLYKAGSTRISGVSWQYPFLDINFYHQNATHVWDHDLDHYYMYVYPMSWVFPLSARPFEGRWMPAPRKTETILKLTYDLETCDTGTYNHLLEVKRDSSRRTLPCDRLRGVLPFVKTAVTAGGCNETLVQGDRLLGHYFFENSQCSSG</sequence>
<evidence type="ECO:0000313" key="5">
    <source>
        <dbReference type="Proteomes" id="UP001374579"/>
    </source>
</evidence>
<comment type="caution">
    <text evidence="4">The sequence shown here is derived from an EMBL/GenBank/DDBJ whole genome shotgun (WGS) entry which is preliminary data.</text>
</comment>
<feature type="domain" description="LicD/FKTN/FKRP nucleotidyltransferase" evidence="3">
    <location>
        <begin position="244"/>
        <end position="302"/>
    </location>
</feature>
<dbReference type="InterPro" id="IPR007074">
    <property type="entry name" value="LicD/FKTN/FKRP_NTP_transf"/>
</dbReference>
<keyword evidence="2" id="KW-0472">Membrane</keyword>
<dbReference type="Pfam" id="PF04991">
    <property type="entry name" value="LicD"/>
    <property type="match status" value="1"/>
</dbReference>
<dbReference type="InterPro" id="IPR052942">
    <property type="entry name" value="LPS_cholinephosphotransferase"/>
</dbReference>
<keyword evidence="2" id="KW-0812">Transmembrane</keyword>
<evidence type="ECO:0000259" key="3">
    <source>
        <dbReference type="Pfam" id="PF04991"/>
    </source>
</evidence>
<keyword evidence="5" id="KW-1185">Reference proteome</keyword>
<reference evidence="4 5" key="1">
    <citation type="submission" date="2024-02" db="EMBL/GenBank/DDBJ databases">
        <title>Chromosome-scale genome assembly of the rough periwinkle Littorina saxatilis.</title>
        <authorList>
            <person name="De Jode A."/>
            <person name="Faria R."/>
            <person name="Formenti G."/>
            <person name="Sims Y."/>
            <person name="Smith T.P."/>
            <person name="Tracey A."/>
            <person name="Wood J.M.D."/>
            <person name="Zagrodzka Z.B."/>
            <person name="Johannesson K."/>
            <person name="Butlin R.K."/>
            <person name="Leder E.H."/>
        </authorList>
    </citation>
    <scope>NUCLEOTIDE SEQUENCE [LARGE SCALE GENOMIC DNA]</scope>
    <source>
        <strain evidence="4">Snail1</strain>
        <tissue evidence="4">Muscle</tissue>
    </source>
</reference>
<dbReference type="Proteomes" id="UP001374579">
    <property type="component" value="Unassembled WGS sequence"/>
</dbReference>
<dbReference type="EMBL" id="JBAMIC010000001">
    <property type="protein sequence ID" value="KAK7115886.1"/>
    <property type="molecule type" value="Genomic_DNA"/>
</dbReference>